<dbReference type="EMBL" id="KZ511210">
    <property type="protein sequence ID" value="PKU32504.1"/>
    <property type="molecule type" value="Genomic_DNA"/>
</dbReference>
<proteinExistence type="predicted"/>
<feature type="transmembrane region" description="Helical" evidence="2">
    <location>
        <begin position="12"/>
        <end position="35"/>
    </location>
</feature>
<keyword evidence="2" id="KW-1133">Transmembrane helix</keyword>
<keyword evidence="4" id="KW-1185">Reference proteome</keyword>
<evidence type="ECO:0000313" key="3">
    <source>
        <dbReference type="EMBL" id="PKU32504.1"/>
    </source>
</evidence>
<feature type="compositionally biased region" description="Basic residues" evidence="1">
    <location>
        <begin position="70"/>
        <end position="87"/>
    </location>
</feature>
<evidence type="ECO:0000256" key="1">
    <source>
        <dbReference type="SAM" id="MobiDB-lite"/>
    </source>
</evidence>
<sequence length="120" mass="14864">MLQRYTLRKLCRLLAFLSSFLPFFFFFEPLFFFLFKITNQIQNSLSPPSFFLRFERKEESCFSLTFFGSPKKKKKKKKRERKKKKKTLDKIPLSKLKKKEKKKKRKNFKNPKFMYFPNFF</sequence>
<dbReference type="Proteomes" id="UP000233556">
    <property type="component" value="Unassembled WGS sequence"/>
</dbReference>
<protein>
    <submittedName>
        <fullName evidence="3">Uncharacterized protein</fullName>
    </submittedName>
</protein>
<name>A0A2I0TFC7_LIMLA</name>
<keyword evidence="2" id="KW-0472">Membrane</keyword>
<organism evidence="3 4">
    <name type="scientific">Limosa lapponica baueri</name>
    <dbReference type="NCBI Taxonomy" id="1758121"/>
    <lineage>
        <taxon>Eukaryota</taxon>
        <taxon>Metazoa</taxon>
        <taxon>Chordata</taxon>
        <taxon>Craniata</taxon>
        <taxon>Vertebrata</taxon>
        <taxon>Euteleostomi</taxon>
        <taxon>Archelosauria</taxon>
        <taxon>Archosauria</taxon>
        <taxon>Dinosauria</taxon>
        <taxon>Saurischia</taxon>
        <taxon>Theropoda</taxon>
        <taxon>Coelurosauria</taxon>
        <taxon>Aves</taxon>
        <taxon>Neognathae</taxon>
        <taxon>Neoaves</taxon>
        <taxon>Charadriiformes</taxon>
        <taxon>Scolopacidae</taxon>
        <taxon>Limosa</taxon>
    </lineage>
</organism>
<accession>A0A2I0TFC7</accession>
<dbReference type="AlphaFoldDB" id="A0A2I0TFC7"/>
<evidence type="ECO:0000256" key="2">
    <source>
        <dbReference type="SAM" id="Phobius"/>
    </source>
</evidence>
<reference evidence="4" key="1">
    <citation type="submission" date="2017-11" db="EMBL/GenBank/DDBJ databases">
        <authorList>
            <person name="Lima N.C."/>
            <person name="Parody-Merino A.M."/>
            <person name="Battley P.F."/>
            <person name="Fidler A.E."/>
            <person name="Prosdocimi F."/>
        </authorList>
    </citation>
    <scope>NUCLEOTIDE SEQUENCE [LARGE SCALE GENOMIC DNA]</scope>
</reference>
<evidence type="ECO:0000313" key="4">
    <source>
        <dbReference type="Proteomes" id="UP000233556"/>
    </source>
</evidence>
<feature type="region of interest" description="Disordered" evidence="1">
    <location>
        <begin position="70"/>
        <end position="110"/>
    </location>
</feature>
<keyword evidence="2" id="KW-0812">Transmembrane</keyword>
<gene>
    <name evidence="3" type="ORF">llap_17191</name>
</gene>
<feature type="compositionally biased region" description="Basic residues" evidence="1">
    <location>
        <begin position="95"/>
        <end position="109"/>
    </location>
</feature>
<reference evidence="4" key="2">
    <citation type="submission" date="2017-12" db="EMBL/GenBank/DDBJ databases">
        <title>Genome sequence of the Bar-tailed Godwit (Limosa lapponica baueri).</title>
        <authorList>
            <person name="Lima N.C.B."/>
            <person name="Parody-Merino A.M."/>
            <person name="Battley P.F."/>
            <person name="Fidler A.E."/>
            <person name="Prosdocimi F."/>
        </authorList>
    </citation>
    <scope>NUCLEOTIDE SEQUENCE [LARGE SCALE GENOMIC DNA]</scope>
</reference>